<gene>
    <name evidence="10" type="ORF">ESCO_006621</name>
</gene>
<dbReference type="Proteomes" id="UP000053831">
    <property type="component" value="Unassembled WGS sequence"/>
</dbReference>
<keyword evidence="6 7" id="KW-0472">Membrane</keyword>
<dbReference type="Gene3D" id="3.40.50.300">
    <property type="entry name" value="P-loop containing nucleotide triphosphate hydrolases"/>
    <property type="match status" value="1"/>
</dbReference>
<dbReference type="InterPro" id="IPR011527">
    <property type="entry name" value="ABC1_TM_dom"/>
</dbReference>
<comment type="subcellular location">
    <subcellularLocation>
        <location evidence="1">Membrane</location>
        <topology evidence="1">Multi-pass membrane protein</topology>
    </subcellularLocation>
</comment>
<keyword evidence="2 7" id="KW-0812">Transmembrane</keyword>
<dbReference type="InterPro" id="IPR003439">
    <property type="entry name" value="ABC_transporter-like_ATP-bd"/>
</dbReference>
<name>A0A0M9VXT3_ESCWE</name>
<dbReference type="PANTHER" id="PTHR24221:SF288">
    <property type="entry name" value="P-LOOP CONTAINING NUCLEOSIDE TRIPHOSPHATE HYDROLASE PROTEIN"/>
    <property type="match status" value="1"/>
</dbReference>
<evidence type="ECO:0000259" key="9">
    <source>
        <dbReference type="PROSITE" id="PS50929"/>
    </source>
</evidence>
<dbReference type="SUPFAM" id="SSF52540">
    <property type="entry name" value="P-loop containing nucleoside triphosphate hydrolases"/>
    <property type="match status" value="1"/>
</dbReference>
<dbReference type="InterPro" id="IPR039421">
    <property type="entry name" value="Type_1_exporter"/>
</dbReference>
<feature type="transmembrane region" description="Helical" evidence="7">
    <location>
        <begin position="65"/>
        <end position="83"/>
    </location>
</feature>
<dbReference type="GO" id="GO:0016887">
    <property type="term" value="F:ATP hydrolysis activity"/>
    <property type="evidence" value="ECO:0007669"/>
    <property type="project" value="InterPro"/>
</dbReference>
<dbReference type="EMBL" id="LGSR01000001">
    <property type="protein sequence ID" value="KOS23393.1"/>
    <property type="molecule type" value="Genomic_DNA"/>
</dbReference>
<keyword evidence="4" id="KW-0067">ATP-binding</keyword>
<evidence type="ECO:0000256" key="7">
    <source>
        <dbReference type="SAM" id="Phobius"/>
    </source>
</evidence>
<comment type="caution">
    <text evidence="10">The sequence shown here is derived from an EMBL/GenBank/DDBJ whole genome shotgun (WGS) entry which is preliminary data.</text>
</comment>
<dbReference type="STRING" id="150374.A0A0M9VXT3"/>
<dbReference type="PROSITE" id="PS50929">
    <property type="entry name" value="ABC_TM1F"/>
    <property type="match status" value="1"/>
</dbReference>
<dbReference type="GO" id="GO:0140359">
    <property type="term" value="F:ABC-type transporter activity"/>
    <property type="evidence" value="ECO:0007669"/>
    <property type="project" value="InterPro"/>
</dbReference>
<reference evidence="10 11" key="1">
    <citation type="submission" date="2015-07" db="EMBL/GenBank/DDBJ databases">
        <title>The genome of the fungus Escovopsis weberi, a specialized disease agent of ant agriculture.</title>
        <authorList>
            <person name="de Man T.J."/>
            <person name="Stajich J.E."/>
            <person name="Kubicek C.P."/>
            <person name="Chenthamara K."/>
            <person name="Atanasova L."/>
            <person name="Druzhinina I.S."/>
            <person name="Birnbaum S."/>
            <person name="Barribeau S.M."/>
            <person name="Teiling C."/>
            <person name="Suen G."/>
            <person name="Currie C."/>
            <person name="Gerardo N.M."/>
        </authorList>
    </citation>
    <scope>NUCLEOTIDE SEQUENCE [LARGE SCALE GENOMIC DNA]</scope>
</reference>
<evidence type="ECO:0000313" key="10">
    <source>
        <dbReference type="EMBL" id="KOS23393.1"/>
    </source>
</evidence>
<dbReference type="CDD" id="cd18578">
    <property type="entry name" value="ABC_6TM_Pgp_ABCB1_D2_like"/>
    <property type="match status" value="1"/>
</dbReference>
<dbReference type="GO" id="GO:0005524">
    <property type="term" value="F:ATP binding"/>
    <property type="evidence" value="ECO:0007669"/>
    <property type="project" value="UniProtKB-KW"/>
</dbReference>
<organism evidence="10 11">
    <name type="scientific">Escovopsis weberi</name>
    <dbReference type="NCBI Taxonomy" id="150374"/>
    <lineage>
        <taxon>Eukaryota</taxon>
        <taxon>Fungi</taxon>
        <taxon>Dikarya</taxon>
        <taxon>Ascomycota</taxon>
        <taxon>Pezizomycotina</taxon>
        <taxon>Sordariomycetes</taxon>
        <taxon>Hypocreomycetidae</taxon>
        <taxon>Hypocreales</taxon>
        <taxon>Hypocreaceae</taxon>
        <taxon>Escovopsis</taxon>
    </lineage>
</organism>
<dbReference type="Gene3D" id="1.20.1560.10">
    <property type="entry name" value="ABC transporter type 1, transmembrane domain"/>
    <property type="match status" value="1"/>
</dbReference>
<protein>
    <submittedName>
        <fullName evidence="10">Alpha-factor-transporting ATPase</fullName>
    </submittedName>
</protein>
<dbReference type="InterPro" id="IPR003593">
    <property type="entry name" value="AAA+_ATPase"/>
</dbReference>
<dbReference type="SUPFAM" id="SSF90123">
    <property type="entry name" value="ABC transporter transmembrane region"/>
    <property type="match status" value="1"/>
</dbReference>
<dbReference type="OrthoDB" id="6500128at2759"/>
<evidence type="ECO:0000256" key="3">
    <source>
        <dbReference type="ARBA" id="ARBA00022741"/>
    </source>
</evidence>
<keyword evidence="5 7" id="KW-1133">Transmembrane helix</keyword>
<feature type="domain" description="ABC transmembrane type-1" evidence="9">
    <location>
        <begin position="1"/>
        <end position="209"/>
    </location>
</feature>
<dbReference type="GO" id="GO:0016020">
    <property type="term" value="C:membrane"/>
    <property type="evidence" value="ECO:0007669"/>
    <property type="project" value="UniProtKB-SubCell"/>
</dbReference>
<dbReference type="Pfam" id="PF00664">
    <property type="entry name" value="ABC_membrane"/>
    <property type="match status" value="1"/>
</dbReference>
<evidence type="ECO:0000259" key="8">
    <source>
        <dbReference type="PROSITE" id="PS50893"/>
    </source>
</evidence>
<accession>A0A0M9VXT3</accession>
<evidence type="ECO:0000256" key="5">
    <source>
        <dbReference type="ARBA" id="ARBA00022989"/>
    </source>
</evidence>
<evidence type="ECO:0000256" key="6">
    <source>
        <dbReference type="ARBA" id="ARBA00023136"/>
    </source>
</evidence>
<dbReference type="InterPro" id="IPR036640">
    <property type="entry name" value="ABC1_TM_sf"/>
</dbReference>
<feature type="domain" description="ABC transporter" evidence="8">
    <location>
        <begin position="246"/>
        <end position="494"/>
    </location>
</feature>
<proteinExistence type="predicted"/>
<dbReference type="InterPro" id="IPR017871">
    <property type="entry name" value="ABC_transporter-like_CS"/>
</dbReference>
<evidence type="ECO:0000256" key="2">
    <source>
        <dbReference type="ARBA" id="ARBA00022692"/>
    </source>
</evidence>
<dbReference type="InterPro" id="IPR027417">
    <property type="entry name" value="P-loop_NTPase"/>
</dbReference>
<keyword evidence="11" id="KW-1185">Reference proteome</keyword>
<feature type="transmembrane region" description="Helical" evidence="7">
    <location>
        <begin position="40"/>
        <end position="59"/>
    </location>
</feature>
<evidence type="ECO:0000256" key="1">
    <source>
        <dbReference type="ARBA" id="ARBA00004141"/>
    </source>
</evidence>
<dbReference type="SMART" id="SM00382">
    <property type="entry name" value="AAA"/>
    <property type="match status" value="1"/>
</dbReference>
<evidence type="ECO:0000256" key="4">
    <source>
        <dbReference type="ARBA" id="ARBA00022840"/>
    </source>
</evidence>
<dbReference type="PANTHER" id="PTHR24221">
    <property type="entry name" value="ATP-BINDING CASSETTE SUB-FAMILY B"/>
    <property type="match status" value="1"/>
</dbReference>
<keyword evidence="3" id="KW-0547">Nucleotide-binding</keyword>
<sequence length="497" mass="54329">MKRILRQPKSWFDMEENSASRISDRLERNSEEMRNIVGRFIPNVTFAISVLMVSTIWALVVSWKLTLVALAPLPVVVAALKAYSTMSKKWETKCNKGAEETSACLNEIFVNIRVVRALTLENHFRKKYDALVSRTMILGYKRASYTCGLYGFYESMTYPVMALVFFYAATLLAKDSELTTTKVLQVVNLLLFSIGNATELLSGLPQLTMAQATAKQLLEYAELDSDASSPASDILPRYQIDTPLPIEVRDLTFAYSQNPKEQVLHGISFSIRPRSCTAIVGRSGCGKSTIISLLMGLYAPSCPHQLAFSNVSHSHLDTQHLRSRMAYVSQTPFLFPASVADNIFYGLPDDSPLRGIAHIHRAAQAVGLHDFIVSLPLGYATPIGDGGLSLSGGQAQRLSIARALVRQPQLLVMDEPTSALDAASSAALCDNIAAIARRCRAGESDMAIVVVTHSRDMMQVAGNILMVEGGVVVQEGSYESLMQAGGPFRHLVKGGQS</sequence>
<evidence type="ECO:0000313" key="11">
    <source>
        <dbReference type="Proteomes" id="UP000053831"/>
    </source>
</evidence>
<dbReference type="PROSITE" id="PS50893">
    <property type="entry name" value="ABC_TRANSPORTER_2"/>
    <property type="match status" value="1"/>
</dbReference>
<dbReference type="AlphaFoldDB" id="A0A0M9VXT3"/>
<dbReference type="PROSITE" id="PS00211">
    <property type="entry name" value="ABC_TRANSPORTER_1"/>
    <property type="match status" value="1"/>
</dbReference>
<dbReference type="Pfam" id="PF00005">
    <property type="entry name" value="ABC_tran"/>
    <property type="match status" value="1"/>
</dbReference>